<dbReference type="Proteomes" id="UP000267096">
    <property type="component" value="Unassembled WGS sequence"/>
</dbReference>
<gene>
    <name evidence="5" type="ORF">ASIM_LOCUS7163</name>
</gene>
<sequence length="117" mass="12432">MKEAVSEAQLKEMFATHGEVDHVKKIKDYAFVHFVEREPAIKCGAWGSGGGSIPGRGVDFCEAMEALNGTVLEGIPIEISLAKPQSEKKKVVRGRGRGFGSAARSTGMGGGQFSDYG</sequence>
<dbReference type="SUPFAM" id="SSF54928">
    <property type="entry name" value="RNA-binding domain, RBD"/>
    <property type="match status" value="1"/>
</dbReference>
<keyword evidence="6" id="KW-1185">Reference proteome</keyword>
<dbReference type="PROSITE" id="PS50102">
    <property type="entry name" value="RRM"/>
    <property type="match status" value="1"/>
</dbReference>
<reference evidence="5 6" key="1">
    <citation type="submission" date="2018-11" db="EMBL/GenBank/DDBJ databases">
        <authorList>
            <consortium name="Pathogen Informatics"/>
        </authorList>
    </citation>
    <scope>NUCLEOTIDE SEQUENCE [LARGE SCALE GENOMIC DNA]</scope>
</reference>
<dbReference type="InterPro" id="IPR012677">
    <property type="entry name" value="Nucleotide-bd_a/b_plait_sf"/>
</dbReference>
<dbReference type="Gene3D" id="3.30.70.330">
    <property type="match status" value="1"/>
</dbReference>
<dbReference type="GO" id="GO:0003723">
    <property type="term" value="F:RNA binding"/>
    <property type="evidence" value="ECO:0007669"/>
    <property type="project" value="UniProtKB-UniRule"/>
</dbReference>
<dbReference type="PANTHER" id="PTHR21245">
    <property type="entry name" value="HETEROGENEOUS NUCLEAR RIBONUCLEOPROTEIN"/>
    <property type="match status" value="1"/>
</dbReference>
<dbReference type="EMBL" id="UYRR01016855">
    <property type="protein sequence ID" value="VDK28642.1"/>
    <property type="molecule type" value="Genomic_DNA"/>
</dbReference>
<organism evidence="5 6">
    <name type="scientific">Anisakis simplex</name>
    <name type="common">Herring worm</name>
    <dbReference type="NCBI Taxonomy" id="6269"/>
    <lineage>
        <taxon>Eukaryota</taxon>
        <taxon>Metazoa</taxon>
        <taxon>Ecdysozoa</taxon>
        <taxon>Nematoda</taxon>
        <taxon>Chromadorea</taxon>
        <taxon>Rhabditida</taxon>
        <taxon>Spirurina</taxon>
        <taxon>Ascaridomorpha</taxon>
        <taxon>Ascaridoidea</taxon>
        <taxon>Anisakidae</taxon>
        <taxon>Anisakis</taxon>
        <taxon>Anisakis simplex complex</taxon>
    </lineage>
</organism>
<evidence type="ECO:0000313" key="5">
    <source>
        <dbReference type="EMBL" id="VDK28642.1"/>
    </source>
</evidence>
<evidence type="ECO:0000313" key="6">
    <source>
        <dbReference type="Proteomes" id="UP000267096"/>
    </source>
</evidence>
<protein>
    <recommendedName>
        <fullName evidence="4">RRM domain-containing protein</fullName>
    </recommendedName>
</protein>
<evidence type="ECO:0000256" key="3">
    <source>
        <dbReference type="SAM" id="MobiDB-lite"/>
    </source>
</evidence>
<dbReference type="InterPro" id="IPR035979">
    <property type="entry name" value="RBD_domain_sf"/>
</dbReference>
<evidence type="ECO:0000259" key="4">
    <source>
        <dbReference type="PROSITE" id="PS50102"/>
    </source>
</evidence>
<dbReference type="AlphaFoldDB" id="A0A3P6NVY7"/>
<dbReference type="OrthoDB" id="6538066at2759"/>
<feature type="region of interest" description="Disordered" evidence="3">
    <location>
        <begin position="84"/>
        <end position="117"/>
    </location>
</feature>
<evidence type="ECO:0000256" key="1">
    <source>
        <dbReference type="ARBA" id="ARBA00022884"/>
    </source>
</evidence>
<proteinExistence type="predicted"/>
<accession>A0A3P6NVY7</accession>
<dbReference type="InterPro" id="IPR000504">
    <property type="entry name" value="RRM_dom"/>
</dbReference>
<evidence type="ECO:0000256" key="2">
    <source>
        <dbReference type="PROSITE-ProRule" id="PRU00176"/>
    </source>
</evidence>
<name>A0A3P6NVY7_ANISI</name>
<feature type="domain" description="RRM" evidence="4">
    <location>
        <begin position="1"/>
        <end position="84"/>
    </location>
</feature>
<dbReference type="Pfam" id="PF00076">
    <property type="entry name" value="RRM_1"/>
    <property type="match status" value="1"/>
</dbReference>
<feature type="compositionally biased region" description="Gly residues" evidence="3">
    <location>
        <begin position="107"/>
        <end position="117"/>
    </location>
</feature>
<keyword evidence="1 2" id="KW-0694">RNA-binding</keyword>
<feature type="non-terminal residue" evidence="5">
    <location>
        <position position="117"/>
    </location>
</feature>